<dbReference type="GO" id="GO:0044231">
    <property type="term" value="C:host cell presynaptic membrane"/>
    <property type="evidence" value="ECO:0007669"/>
    <property type="project" value="UniProtKB-KW"/>
</dbReference>
<evidence type="ECO:0000256" key="3">
    <source>
        <dbReference type="ARBA" id="ARBA00022483"/>
    </source>
</evidence>
<dbReference type="GO" id="GO:0006887">
    <property type="term" value="P:exocytosis"/>
    <property type="evidence" value="ECO:0007669"/>
    <property type="project" value="UniProtKB-KW"/>
</dbReference>
<dbReference type="Pfam" id="PF00023">
    <property type="entry name" value="Ank"/>
    <property type="match status" value="2"/>
</dbReference>
<keyword evidence="10 12" id="KW-0040">ANK repeat</keyword>
<evidence type="ECO:0000256" key="6">
    <source>
        <dbReference type="ARBA" id="ARBA00022656"/>
    </source>
</evidence>
<keyword evidence="5" id="KW-1052">Target cell membrane</keyword>
<keyword evidence="14" id="KW-1185">Reference proteome</keyword>
<feature type="repeat" description="ANK" evidence="12">
    <location>
        <begin position="211"/>
        <end position="243"/>
    </location>
</feature>
<evidence type="ECO:0000256" key="4">
    <source>
        <dbReference type="ARBA" id="ARBA00022525"/>
    </source>
</evidence>
<evidence type="ECO:0000256" key="7">
    <source>
        <dbReference type="ARBA" id="ARBA00022699"/>
    </source>
</evidence>
<sequence length="372" mass="40636">MAPSRFNFSSITATPSTVTGIIIQWHKSQNTKSRLSCICRNKSVLMEALQFDRQSSEIAVLQETCEKRKEEILSGRPRNENALCIYDAFPLHEACKGGCVPCTEFLLNMGTDVHTLYRGKTPLHEACQQNECVELLVKYGANVDAVCCRDLTPLNYACRTGSVACTELLLKNGANIHTPEGICEPLNDACAWDQVGCAEMLIKYGANILNGTESPLFYTCLEGNVKCTELLLRLGADVNTPDFAPLHVACEQNKVECAMLLIQYGANINAVDSENRTPLILACGRRFNACVELLVKIGADLNFQSNEGTALHASCFRGCPEHTALLVRAGANIDANYLNQGTPLYAATFAGEPLCARILLQTGILKFCSRVV</sequence>
<proteinExistence type="predicted"/>
<dbReference type="PROSITE" id="PS50088">
    <property type="entry name" value="ANK_REPEAT"/>
    <property type="match status" value="4"/>
</dbReference>
<dbReference type="EMBL" id="BPLR01016177">
    <property type="protein sequence ID" value="GIY81898.1"/>
    <property type="molecule type" value="Genomic_DNA"/>
</dbReference>
<evidence type="ECO:0000256" key="5">
    <source>
        <dbReference type="ARBA" id="ARBA00022537"/>
    </source>
</evidence>
<dbReference type="Pfam" id="PF12796">
    <property type="entry name" value="Ank_2"/>
    <property type="match status" value="2"/>
</dbReference>
<evidence type="ECO:0008006" key="15">
    <source>
        <dbReference type="Google" id="ProtNLM"/>
    </source>
</evidence>
<feature type="repeat" description="ANK" evidence="12">
    <location>
        <begin position="149"/>
        <end position="181"/>
    </location>
</feature>
<comment type="subcellular location">
    <subcellularLocation>
        <location evidence="2">Secreted</location>
    </subcellularLocation>
    <subcellularLocation>
        <location evidence="1">Target cell membrane</location>
    </subcellularLocation>
</comment>
<evidence type="ECO:0000256" key="2">
    <source>
        <dbReference type="ARBA" id="ARBA00004613"/>
    </source>
</evidence>
<keyword evidence="11" id="KW-0472">Membrane</keyword>
<reference evidence="13 14" key="1">
    <citation type="submission" date="2021-06" db="EMBL/GenBank/DDBJ databases">
        <title>Caerostris extrusa draft genome.</title>
        <authorList>
            <person name="Kono N."/>
            <person name="Arakawa K."/>
        </authorList>
    </citation>
    <scope>NUCLEOTIDE SEQUENCE [LARGE SCALE GENOMIC DNA]</scope>
</reference>
<dbReference type="Proteomes" id="UP001054945">
    <property type="component" value="Unassembled WGS sequence"/>
</dbReference>
<name>A0AAV4WHY8_CAEEX</name>
<evidence type="ECO:0000256" key="1">
    <source>
        <dbReference type="ARBA" id="ARBA00004175"/>
    </source>
</evidence>
<gene>
    <name evidence="13" type="ORF">CEXT_5231</name>
</gene>
<feature type="repeat" description="ANK" evidence="12">
    <location>
        <begin position="241"/>
        <end position="273"/>
    </location>
</feature>
<organism evidence="13 14">
    <name type="scientific">Caerostris extrusa</name>
    <name type="common">Bark spider</name>
    <name type="synonym">Caerostris bankana</name>
    <dbReference type="NCBI Taxonomy" id="172846"/>
    <lineage>
        <taxon>Eukaryota</taxon>
        <taxon>Metazoa</taxon>
        <taxon>Ecdysozoa</taxon>
        <taxon>Arthropoda</taxon>
        <taxon>Chelicerata</taxon>
        <taxon>Arachnida</taxon>
        <taxon>Araneae</taxon>
        <taxon>Araneomorphae</taxon>
        <taxon>Entelegynae</taxon>
        <taxon>Araneoidea</taxon>
        <taxon>Araneidae</taxon>
        <taxon>Caerostris</taxon>
    </lineage>
</organism>
<evidence type="ECO:0000256" key="8">
    <source>
        <dbReference type="ARBA" id="ARBA00022737"/>
    </source>
</evidence>
<dbReference type="PROSITE" id="PS50297">
    <property type="entry name" value="ANK_REP_REGION"/>
    <property type="match status" value="3"/>
</dbReference>
<dbReference type="GO" id="GO:0044218">
    <property type="term" value="C:other organism cell membrane"/>
    <property type="evidence" value="ECO:0007669"/>
    <property type="project" value="UniProtKB-KW"/>
</dbReference>
<dbReference type="SMART" id="SM00248">
    <property type="entry name" value="ANK"/>
    <property type="match status" value="9"/>
</dbReference>
<dbReference type="Gene3D" id="1.25.40.20">
    <property type="entry name" value="Ankyrin repeat-containing domain"/>
    <property type="match status" value="3"/>
</dbReference>
<evidence type="ECO:0000313" key="13">
    <source>
        <dbReference type="EMBL" id="GIY81898.1"/>
    </source>
</evidence>
<dbReference type="GO" id="GO:0005576">
    <property type="term" value="C:extracellular region"/>
    <property type="evidence" value="ECO:0007669"/>
    <property type="project" value="UniProtKB-SubCell"/>
</dbReference>
<keyword evidence="6" id="KW-0800">Toxin</keyword>
<keyword evidence="7" id="KW-0528">Neurotoxin</keyword>
<evidence type="ECO:0000256" key="12">
    <source>
        <dbReference type="PROSITE-ProRule" id="PRU00023"/>
    </source>
</evidence>
<evidence type="ECO:0000256" key="11">
    <source>
        <dbReference type="ARBA" id="ARBA00023298"/>
    </source>
</evidence>
<dbReference type="PANTHER" id="PTHR24189">
    <property type="entry name" value="MYOTROPHIN"/>
    <property type="match status" value="1"/>
</dbReference>
<evidence type="ECO:0000313" key="14">
    <source>
        <dbReference type="Proteomes" id="UP001054945"/>
    </source>
</evidence>
<dbReference type="AlphaFoldDB" id="A0AAV4WHY8"/>
<keyword evidence="9" id="KW-0638">Presynaptic neurotoxin</keyword>
<dbReference type="InterPro" id="IPR036770">
    <property type="entry name" value="Ankyrin_rpt-contain_sf"/>
</dbReference>
<protein>
    <recommendedName>
        <fullName evidence="15">Ankyrin repeat domain-containing protein</fullName>
    </recommendedName>
</protein>
<keyword evidence="4" id="KW-0964">Secreted</keyword>
<keyword evidence="8" id="KW-0677">Repeat</keyword>
<accession>A0AAV4WHY8</accession>
<evidence type="ECO:0000256" key="9">
    <source>
        <dbReference type="ARBA" id="ARBA00023028"/>
    </source>
</evidence>
<keyword evidence="11" id="KW-1053">Target membrane</keyword>
<evidence type="ECO:0000256" key="10">
    <source>
        <dbReference type="ARBA" id="ARBA00023043"/>
    </source>
</evidence>
<dbReference type="InterPro" id="IPR002110">
    <property type="entry name" value="Ankyrin_rpt"/>
</dbReference>
<dbReference type="GO" id="GO:0090729">
    <property type="term" value="F:toxin activity"/>
    <property type="evidence" value="ECO:0007669"/>
    <property type="project" value="UniProtKB-KW"/>
</dbReference>
<dbReference type="InterPro" id="IPR050745">
    <property type="entry name" value="Multifunctional_regulatory"/>
</dbReference>
<dbReference type="SUPFAM" id="SSF48403">
    <property type="entry name" value="Ankyrin repeat"/>
    <property type="match status" value="1"/>
</dbReference>
<feature type="repeat" description="ANK" evidence="12">
    <location>
        <begin position="274"/>
        <end position="306"/>
    </location>
</feature>
<dbReference type="PANTHER" id="PTHR24189:SF50">
    <property type="entry name" value="ANKYRIN REPEAT AND SOCS BOX PROTEIN 2"/>
    <property type="match status" value="1"/>
</dbReference>
<keyword evidence="3" id="KW-0268">Exocytosis</keyword>
<comment type="caution">
    <text evidence="13">The sequence shown here is derived from an EMBL/GenBank/DDBJ whole genome shotgun (WGS) entry which is preliminary data.</text>
</comment>